<dbReference type="AlphaFoldDB" id="A0AAP0RBQ9"/>
<reference evidence="2 3" key="1">
    <citation type="journal article" date="2024" name="Plant J.">
        <title>Genome sequences and population genomics reveal climatic adaptation and genomic divergence between two closely related sweetgum species.</title>
        <authorList>
            <person name="Xu W.Q."/>
            <person name="Ren C.Q."/>
            <person name="Zhang X.Y."/>
            <person name="Comes H.P."/>
            <person name="Liu X.H."/>
            <person name="Li Y.G."/>
            <person name="Kettle C.J."/>
            <person name="Jalonen R."/>
            <person name="Gaisberger H."/>
            <person name="Ma Y.Z."/>
            <person name="Qiu Y.X."/>
        </authorList>
    </citation>
    <scope>NUCLEOTIDE SEQUENCE [LARGE SCALE GENOMIC DNA]</scope>
    <source>
        <strain evidence="2">Hangzhou</strain>
    </source>
</reference>
<comment type="caution">
    <text evidence="2">The sequence shown here is derived from an EMBL/GenBank/DDBJ whole genome shotgun (WGS) entry which is preliminary data.</text>
</comment>
<feature type="compositionally biased region" description="Basic and acidic residues" evidence="1">
    <location>
        <begin position="232"/>
        <end position="242"/>
    </location>
</feature>
<organism evidence="2 3">
    <name type="scientific">Liquidambar formosana</name>
    <name type="common">Formosan gum</name>
    <dbReference type="NCBI Taxonomy" id="63359"/>
    <lineage>
        <taxon>Eukaryota</taxon>
        <taxon>Viridiplantae</taxon>
        <taxon>Streptophyta</taxon>
        <taxon>Embryophyta</taxon>
        <taxon>Tracheophyta</taxon>
        <taxon>Spermatophyta</taxon>
        <taxon>Magnoliopsida</taxon>
        <taxon>eudicotyledons</taxon>
        <taxon>Gunneridae</taxon>
        <taxon>Pentapetalae</taxon>
        <taxon>Saxifragales</taxon>
        <taxon>Altingiaceae</taxon>
        <taxon>Liquidambar</taxon>
    </lineage>
</organism>
<dbReference type="Proteomes" id="UP001415857">
    <property type="component" value="Unassembled WGS sequence"/>
</dbReference>
<dbReference type="EMBL" id="JBBPBK010000011">
    <property type="protein sequence ID" value="KAK9274725.1"/>
    <property type="molecule type" value="Genomic_DNA"/>
</dbReference>
<gene>
    <name evidence="2" type="ORF">L1049_021976</name>
</gene>
<sequence>MIGVCVTHVYLSKLDISADLTHPELYNQCTGLIDLEQNTAVDEDASNFVDVEEVLEAKVKIFNNTSSASLFAAINDSVLQRAMSLYKKQREEMMPIILPFLSNGEKVPFSTADNLEFVSTSDKEKAAVPVPFLDEDNQPFSNEKNQPFSNEDNQEMLVPASDQREAEISVPISDQEIAAMPIPLLKLEVPSATPNEKAVAPVPASFSEKPEELVSTLKEVKLEVDPVSNQETSKDADEDKSSSLENPVQSATNSPSNIEDMKSANDSGDNHSTNSIEEQKVVDTICGPLVFSDVSSEACEAVMPESVEFGSVNLSRIHHSPESTH</sequence>
<feature type="region of interest" description="Disordered" evidence="1">
    <location>
        <begin position="133"/>
        <end position="152"/>
    </location>
</feature>
<evidence type="ECO:0000313" key="3">
    <source>
        <dbReference type="Proteomes" id="UP001415857"/>
    </source>
</evidence>
<feature type="compositionally biased region" description="Polar residues" evidence="1">
    <location>
        <begin position="138"/>
        <end position="151"/>
    </location>
</feature>
<protein>
    <submittedName>
        <fullName evidence="2">Uncharacterized protein</fullName>
    </submittedName>
</protein>
<dbReference type="PANTHER" id="PTHR34837:SF1">
    <property type="entry name" value="LOW PROTEIN: ZINC FINGER CCCH DOMAIN PROTEIN"/>
    <property type="match status" value="1"/>
</dbReference>
<keyword evidence="3" id="KW-1185">Reference proteome</keyword>
<name>A0AAP0RBQ9_LIQFO</name>
<proteinExistence type="predicted"/>
<accession>A0AAP0RBQ9</accession>
<dbReference type="InterPro" id="IPR018247">
    <property type="entry name" value="EF_Hand_1_Ca_BS"/>
</dbReference>
<feature type="region of interest" description="Disordered" evidence="1">
    <location>
        <begin position="224"/>
        <end position="276"/>
    </location>
</feature>
<feature type="compositionally biased region" description="Polar residues" evidence="1">
    <location>
        <begin position="264"/>
        <end position="276"/>
    </location>
</feature>
<dbReference type="PANTHER" id="PTHR34837">
    <property type="entry name" value="OS05G0595500 PROTEIN"/>
    <property type="match status" value="1"/>
</dbReference>
<dbReference type="PROSITE" id="PS00018">
    <property type="entry name" value="EF_HAND_1"/>
    <property type="match status" value="1"/>
</dbReference>
<evidence type="ECO:0000313" key="2">
    <source>
        <dbReference type="EMBL" id="KAK9274725.1"/>
    </source>
</evidence>
<evidence type="ECO:0000256" key="1">
    <source>
        <dbReference type="SAM" id="MobiDB-lite"/>
    </source>
</evidence>
<feature type="compositionally biased region" description="Polar residues" evidence="1">
    <location>
        <begin position="243"/>
        <end position="257"/>
    </location>
</feature>